<evidence type="ECO:0000256" key="1">
    <source>
        <dbReference type="SAM" id="MobiDB-lite"/>
    </source>
</evidence>
<feature type="region of interest" description="Disordered" evidence="1">
    <location>
        <begin position="1"/>
        <end position="24"/>
    </location>
</feature>
<keyword evidence="2" id="KW-1185">Reference proteome</keyword>
<organism evidence="2 3">
    <name type="scientific">Strongyloides venezuelensis</name>
    <name type="common">Threadworm</name>
    <dbReference type="NCBI Taxonomy" id="75913"/>
    <lineage>
        <taxon>Eukaryota</taxon>
        <taxon>Metazoa</taxon>
        <taxon>Ecdysozoa</taxon>
        <taxon>Nematoda</taxon>
        <taxon>Chromadorea</taxon>
        <taxon>Rhabditida</taxon>
        <taxon>Tylenchina</taxon>
        <taxon>Panagrolaimomorpha</taxon>
        <taxon>Strongyloidoidea</taxon>
        <taxon>Strongyloididae</taxon>
        <taxon>Strongyloides</taxon>
    </lineage>
</organism>
<reference evidence="2" key="1">
    <citation type="submission" date="2014-07" db="EMBL/GenBank/DDBJ databases">
        <authorList>
            <person name="Martin A.A"/>
            <person name="De Silva N."/>
        </authorList>
    </citation>
    <scope>NUCLEOTIDE SEQUENCE</scope>
</reference>
<protein>
    <submittedName>
        <fullName evidence="3">Calpain inhibitor</fullName>
    </submittedName>
</protein>
<evidence type="ECO:0000313" key="3">
    <source>
        <dbReference type="WBParaSite" id="SVE_1795300.1"/>
    </source>
</evidence>
<accession>A0A0K0FZS3</accession>
<proteinExistence type="predicted"/>
<dbReference type="AlphaFoldDB" id="A0A0K0FZS3"/>
<feature type="region of interest" description="Disordered" evidence="1">
    <location>
        <begin position="37"/>
        <end position="72"/>
    </location>
</feature>
<name>A0A0K0FZS3_STRVS</name>
<evidence type="ECO:0000313" key="2">
    <source>
        <dbReference type="Proteomes" id="UP000035680"/>
    </source>
</evidence>
<dbReference type="Proteomes" id="UP000035680">
    <property type="component" value="Unassembled WGS sequence"/>
</dbReference>
<reference evidence="3" key="2">
    <citation type="submission" date="2015-08" db="UniProtKB">
        <authorList>
            <consortium name="WormBaseParasite"/>
        </authorList>
    </citation>
    <scope>IDENTIFICATION</scope>
</reference>
<dbReference type="WBParaSite" id="SVE_1795300.1">
    <property type="protein sequence ID" value="SVE_1795300.1"/>
    <property type="gene ID" value="SVE_1795300"/>
</dbReference>
<sequence length="91" mass="9704">MADKSAYVPPEAFTGNGGIKKDTSDVDLDDVDFFAKPAAGQAEKKPITPPPVVIPPPPAPSPVKTPEPQKKAPIVYKKSTTYQKTFAGPRK</sequence>
<feature type="compositionally biased region" description="Pro residues" evidence="1">
    <location>
        <begin position="47"/>
        <end position="65"/>
    </location>
</feature>